<dbReference type="AlphaFoldDB" id="A0A5C6TWW8"/>
<evidence type="ECO:0000313" key="2">
    <source>
        <dbReference type="EMBL" id="TXC64729.1"/>
    </source>
</evidence>
<organism evidence="2 3">
    <name type="scientific">Allosphingosinicella ginsenosidimutans</name>
    <dbReference type="NCBI Taxonomy" id="1176539"/>
    <lineage>
        <taxon>Bacteria</taxon>
        <taxon>Pseudomonadati</taxon>
        <taxon>Pseudomonadota</taxon>
        <taxon>Alphaproteobacteria</taxon>
        <taxon>Sphingomonadales</taxon>
        <taxon>Sphingomonadaceae</taxon>
        <taxon>Allosphingosinicella</taxon>
    </lineage>
</organism>
<feature type="compositionally biased region" description="Basic and acidic residues" evidence="1">
    <location>
        <begin position="1"/>
        <end position="10"/>
    </location>
</feature>
<sequence length="118" mass="13187">MDPDTPRLAEQEDEEEAGFKPRRARRHIVDEVTQLSPHHLFRVEVQVRNLSPFGFMAECDERVRIGSYVALDVPGIGSVHAQVRWQIGARMGGMFLDPISLARCEWAAVKAGTPFSAA</sequence>
<evidence type="ECO:0000256" key="1">
    <source>
        <dbReference type="SAM" id="MobiDB-lite"/>
    </source>
</evidence>
<protein>
    <recommendedName>
        <fullName evidence="4">PilZ domain-containing protein</fullName>
    </recommendedName>
</protein>
<keyword evidence="3" id="KW-1185">Reference proteome</keyword>
<dbReference type="Proteomes" id="UP000321249">
    <property type="component" value="Unassembled WGS sequence"/>
</dbReference>
<name>A0A5C6TWW8_9SPHN</name>
<feature type="region of interest" description="Disordered" evidence="1">
    <location>
        <begin position="1"/>
        <end position="22"/>
    </location>
</feature>
<dbReference type="OrthoDB" id="9806898at2"/>
<proteinExistence type="predicted"/>
<evidence type="ECO:0008006" key="4">
    <source>
        <dbReference type="Google" id="ProtNLM"/>
    </source>
</evidence>
<dbReference type="EMBL" id="VOQQ01000001">
    <property type="protein sequence ID" value="TXC64729.1"/>
    <property type="molecule type" value="Genomic_DNA"/>
</dbReference>
<dbReference type="RefSeq" id="WP_147044152.1">
    <property type="nucleotide sequence ID" value="NZ_BAABIR010000001.1"/>
</dbReference>
<accession>A0A5C6TWW8</accession>
<reference evidence="2 3" key="1">
    <citation type="journal article" date="2015" name="J. Microbiol.">
        <title>Sphingosinicella ginsenosidimutans sp. nov., with ginsenoside converting activity.</title>
        <authorList>
            <person name="Kim J.K."/>
            <person name="Kang M.S."/>
            <person name="Park S.C."/>
            <person name="Kim K.M."/>
            <person name="Choi K."/>
            <person name="Yoon M.H."/>
            <person name="Im W.T."/>
        </authorList>
    </citation>
    <scope>NUCLEOTIDE SEQUENCE [LARGE SCALE GENOMIC DNA]</scope>
    <source>
        <strain evidence="2 3">BS-11</strain>
    </source>
</reference>
<gene>
    <name evidence="2" type="ORF">FRZ32_14385</name>
</gene>
<evidence type="ECO:0000313" key="3">
    <source>
        <dbReference type="Proteomes" id="UP000321249"/>
    </source>
</evidence>
<comment type="caution">
    <text evidence="2">The sequence shown here is derived from an EMBL/GenBank/DDBJ whole genome shotgun (WGS) entry which is preliminary data.</text>
</comment>